<dbReference type="Proteomes" id="UP000887540">
    <property type="component" value="Unplaced"/>
</dbReference>
<feature type="signal peptide" evidence="1">
    <location>
        <begin position="1"/>
        <end position="20"/>
    </location>
</feature>
<feature type="chain" id="PRO_5036767766" evidence="1">
    <location>
        <begin position="21"/>
        <end position="124"/>
    </location>
</feature>
<evidence type="ECO:0000256" key="1">
    <source>
        <dbReference type="SAM" id="SignalP"/>
    </source>
</evidence>
<keyword evidence="2" id="KW-1185">Reference proteome</keyword>
<protein>
    <submittedName>
        <fullName evidence="3">Uncharacterized protein</fullName>
    </submittedName>
</protein>
<evidence type="ECO:0000313" key="3">
    <source>
        <dbReference type="WBParaSite" id="ACRNAN_scaffold5530.g28186.t1"/>
    </source>
</evidence>
<proteinExistence type="predicted"/>
<dbReference type="WBParaSite" id="ACRNAN_scaffold5530.g28186.t1">
    <property type="protein sequence ID" value="ACRNAN_scaffold5530.g28186.t1"/>
    <property type="gene ID" value="ACRNAN_scaffold5530.g28186"/>
</dbReference>
<name>A0A914E3C8_9BILA</name>
<keyword evidence="1" id="KW-0732">Signal</keyword>
<evidence type="ECO:0000313" key="2">
    <source>
        <dbReference type="Proteomes" id="UP000887540"/>
    </source>
</evidence>
<accession>A0A914E3C8</accession>
<sequence length="124" mass="14415">MAISISIILIVLLKIFYTNAYLYESHFAHQFQRENQCVAKYLAILNQYCTYPKTNWPCLNGTEIIDGEVRHPIELEDIATRCCFTKCSVEDIVTTYCCSSPQCIQSCYHLSVPNDLRKDFYYFG</sequence>
<dbReference type="AlphaFoldDB" id="A0A914E3C8"/>
<organism evidence="2 3">
    <name type="scientific">Acrobeloides nanus</name>
    <dbReference type="NCBI Taxonomy" id="290746"/>
    <lineage>
        <taxon>Eukaryota</taxon>
        <taxon>Metazoa</taxon>
        <taxon>Ecdysozoa</taxon>
        <taxon>Nematoda</taxon>
        <taxon>Chromadorea</taxon>
        <taxon>Rhabditida</taxon>
        <taxon>Tylenchina</taxon>
        <taxon>Cephalobomorpha</taxon>
        <taxon>Cephaloboidea</taxon>
        <taxon>Cephalobidae</taxon>
        <taxon>Acrobeloides</taxon>
    </lineage>
</organism>
<reference evidence="3" key="1">
    <citation type="submission" date="2022-11" db="UniProtKB">
        <authorList>
            <consortium name="WormBaseParasite"/>
        </authorList>
    </citation>
    <scope>IDENTIFICATION</scope>
</reference>